<dbReference type="EC" id="3.1.-.-" evidence="3"/>
<dbReference type="NCBIfam" id="TIGR02385">
    <property type="entry name" value="RelE_StbE"/>
    <property type="match status" value="1"/>
</dbReference>
<dbReference type="SUPFAM" id="SSF143011">
    <property type="entry name" value="RelE-like"/>
    <property type="match status" value="1"/>
</dbReference>
<dbReference type="InterPro" id="IPR035093">
    <property type="entry name" value="RelE/ParE_toxin_dom_sf"/>
</dbReference>
<keyword evidence="2" id="KW-1277">Toxin-antitoxin system</keyword>
<keyword evidence="3" id="KW-0614">Plasmid</keyword>
<sequence>MIYELAFDHRALKEWQKLGHTVREQFKKKLSERLINPRVPAAKLHGHTDRYKIKLRASGYRLVYQVIDEKVVLLVISVGKEKAATSITWQIPADILNLSSNPPRAGFLLPEIWRNTMKSIILSMVAASAIALTAPVYASDPCASVLCLYGKAIGSGGGSECKSAEKDFFNIIKKKKGSIRWSKTFDARKAFLNQCTTADPAAISKIMSKFGRSWG</sequence>
<evidence type="ECO:0000256" key="1">
    <source>
        <dbReference type="ARBA" id="ARBA00006226"/>
    </source>
</evidence>
<geneLocation type="plasmid" evidence="3">
    <name>pGD65-3</name>
</geneLocation>
<dbReference type="Pfam" id="PF05016">
    <property type="entry name" value="ParE_toxin"/>
    <property type="match status" value="1"/>
</dbReference>
<evidence type="ECO:0000313" key="3">
    <source>
        <dbReference type="EMBL" id="AQZ21027.1"/>
    </source>
</evidence>
<dbReference type="AlphaFoldDB" id="A0A1U9XHR5"/>
<proteinExistence type="inferred from homology"/>
<dbReference type="InterPro" id="IPR009989">
    <property type="entry name" value="TrbM"/>
</dbReference>
<evidence type="ECO:0000256" key="2">
    <source>
        <dbReference type="ARBA" id="ARBA00022649"/>
    </source>
</evidence>
<protein>
    <submittedName>
        <fullName evidence="3">mRNA interferase RelE</fullName>
        <ecNumber evidence="3">3.1.-.-</ecNumber>
    </submittedName>
</protein>
<keyword evidence="3" id="KW-0378">Hydrolase</keyword>
<comment type="similarity">
    <text evidence="1">Belongs to the RelE toxin family.</text>
</comment>
<dbReference type="PANTHER" id="PTHR35601">
    <property type="entry name" value="TOXIN RELE"/>
    <property type="match status" value="1"/>
</dbReference>
<organism evidence="3">
    <name type="scientific">Escherichia coli</name>
    <dbReference type="NCBI Taxonomy" id="562"/>
    <lineage>
        <taxon>Bacteria</taxon>
        <taxon>Pseudomonadati</taxon>
        <taxon>Pseudomonadota</taxon>
        <taxon>Gammaproteobacteria</taxon>
        <taxon>Enterobacterales</taxon>
        <taxon>Enterobacteriaceae</taxon>
        <taxon>Escherichia</taxon>
    </lineage>
</organism>
<dbReference type="Gene3D" id="3.30.2310.20">
    <property type="entry name" value="RelE-like"/>
    <property type="match status" value="1"/>
</dbReference>
<reference evidence="3" key="1">
    <citation type="submission" date="2016-10" db="EMBL/GenBank/DDBJ databases">
        <authorList>
            <person name="Sun J."/>
        </authorList>
    </citation>
    <scope>NUCLEOTIDE SEQUENCE</scope>
    <source>
        <strain evidence="3">GD65</strain>
        <plasmid evidence="3">pGD65-3</plasmid>
    </source>
</reference>
<dbReference type="InterPro" id="IPR007712">
    <property type="entry name" value="RelE/ParE_toxin"/>
</dbReference>
<dbReference type="EMBL" id="KY075661">
    <property type="protein sequence ID" value="AQZ21027.1"/>
    <property type="molecule type" value="Genomic_DNA"/>
</dbReference>
<accession>A0A1U9XHR5</accession>
<dbReference type="GO" id="GO:0016787">
    <property type="term" value="F:hydrolase activity"/>
    <property type="evidence" value="ECO:0007669"/>
    <property type="project" value="UniProtKB-KW"/>
</dbReference>
<name>A0A1U9XHR5_ECOLX</name>
<gene>
    <name evidence="3" type="primary">relE</name>
    <name evidence="3" type="ORF">65-3_00063</name>
</gene>
<dbReference type="Pfam" id="PF07424">
    <property type="entry name" value="TrbM"/>
    <property type="match status" value="1"/>
</dbReference>
<dbReference type="PANTHER" id="PTHR35601:SF2">
    <property type="entry name" value="MRNA INTERFERASE TOXIN RELE"/>
    <property type="match status" value="1"/>
</dbReference>